<sequence>MALKRSSNSTPDDLLTLLGSEERQFVELGRQLSLDDLVKSILKLSERLGVEGRKRIIRAFTEHNFAAEFEDNPQGGSRFRNDCFEYTSPYANSPNYSVKLYWWDREKLHRQYIGTIPFKRDQIIRLQHRTTGKSRIVLCEGLYTDRSLFELVPAIKQFRQEEAQKRRSRNEARKNKQPLPEYASDVPELGIELRLKQLLPTSQSFIFSYPGCLQNELREDDWQIEILSESEFSAIKAEYIQLEHQALKDQDDALTPLDCTTHSDSTPSKLLSRSTSKKSKESSSYGVAQSANHSSKSKSPTSPKRQPATHTSASSRSSAKIIDPTPTMRGLALLSQLTEAPMQLTETTTQVFLSDSQNRAIITFDPTTQQLQSSYSSIEFLQLLEKLVKIAFRHVAATDEQQQMATRLKVRLQGAKHQKPDELLNYLMGTPSKRRKIEFDDRSHAEGRSLRSE</sequence>
<protein>
    <submittedName>
        <fullName evidence="2">Uncharacterized protein</fullName>
    </submittedName>
</protein>
<proteinExistence type="predicted"/>
<geneLocation type="plasmid" evidence="2">
    <name>plasmid2</name>
</geneLocation>
<dbReference type="Proteomes" id="UP000217895">
    <property type="component" value="Plasmid Plasmid2 dna"/>
</dbReference>
<organism evidence="2 3">
    <name type="scientific">Leptolyngbya boryana NIES-2135</name>
    <dbReference type="NCBI Taxonomy" id="1973484"/>
    <lineage>
        <taxon>Bacteria</taxon>
        <taxon>Bacillati</taxon>
        <taxon>Cyanobacteriota</taxon>
        <taxon>Cyanophyceae</taxon>
        <taxon>Leptolyngbyales</taxon>
        <taxon>Leptolyngbyaceae</taxon>
        <taxon>Leptolyngbya group</taxon>
        <taxon>Leptolyngbya</taxon>
    </lineage>
</organism>
<dbReference type="AlphaFoldDB" id="A0A1Z4JSW2"/>
<feature type="region of interest" description="Disordered" evidence="1">
    <location>
        <begin position="162"/>
        <end position="181"/>
    </location>
</feature>
<reference evidence="2 3" key="1">
    <citation type="submission" date="2017-06" db="EMBL/GenBank/DDBJ databases">
        <title>Genome sequencing of cyanobaciteial culture collection at National Institute for Environmental Studies (NIES).</title>
        <authorList>
            <person name="Hirose Y."/>
            <person name="Shimura Y."/>
            <person name="Fujisawa T."/>
            <person name="Nakamura Y."/>
            <person name="Kawachi M."/>
        </authorList>
    </citation>
    <scope>NUCLEOTIDE SEQUENCE [LARGE SCALE GENOMIC DNA]</scope>
    <source>
        <strain evidence="2 3">NIES-2135</strain>
        <plasmid evidence="3">Plasmid Plasmid2 dna</plasmid>
    </source>
</reference>
<evidence type="ECO:0000256" key="1">
    <source>
        <dbReference type="SAM" id="MobiDB-lite"/>
    </source>
</evidence>
<name>A0A1Z4JSW2_LEPBY</name>
<evidence type="ECO:0000313" key="3">
    <source>
        <dbReference type="Proteomes" id="UP000217895"/>
    </source>
</evidence>
<keyword evidence="2" id="KW-0614">Plasmid</keyword>
<accession>A0A1Z4JSW2</accession>
<feature type="compositionally biased region" description="Basic and acidic residues" evidence="1">
    <location>
        <begin position="162"/>
        <end position="174"/>
    </location>
</feature>
<gene>
    <name evidence="2" type="ORF">NIES2135_67420</name>
</gene>
<keyword evidence="3" id="KW-1185">Reference proteome</keyword>
<feature type="compositionally biased region" description="Low complexity" evidence="1">
    <location>
        <begin position="265"/>
        <end position="274"/>
    </location>
</feature>
<feature type="region of interest" description="Disordered" evidence="1">
    <location>
        <begin position="258"/>
        <end position="325"/>
    </location>
</feature>
<dbReference type="EMBL" id="AP018205">
    <property type="protein sequence ID" value="BAY59865.1"/>
    <property type="molecule type" value="Genomic_DNA"/>
</dbReference>
<evidence type="ECO:0000313" key="2">
    <source>
        <dbReference type="EMBL" id="BAY59865.1"/>
    </source>
</evidence>